<dbReference type="PANTHER" id="PTHR14145">
    <property type="entry name" value="26S PROTESOME SUBUNIT 6"/>
    <property type="match status" value="1"/>
</dbReference>
<dbReference type="Proteomes" id="UP000813444">
    <property type="component" value="Unassembled WGS sequence"/>
</dbReference>
<evidence type="ECO:0000256" key="5">
    <source>
        <dbReference type="ARBA" id="ARBA00022790"/>
    </source>
</evidence>
<dbReference type="GO" id="GO:0008180">
    <property type="term" value="C:COP9 signalosome"/>
    <property type="evidence" value="ECO:0007669"/>
    <property type="project" value="UniProtKB-KW"/>
</dbReference>
<keyword evidence="9" id="KW-0647">Proteasome</keyword>
<dbReference type="InterPro" id="IPR000717">
    <property type="entry name" value="PCI_dom"/>
</dbReference>
<dbReference type="Pfam" id="PF10602">
    <property type="entry name" value="RPN7"/>
    <property type="match status" value="1"/>
</dbReference>
<organism evidence="9 10">
    <name type="scientific">Stachybotrys elegans</name>
    <dbReference type="NCBI Taxonomy" id="80388"/>
    <lineage>
        <taxon>Eukaryota</taxon>
        <taxon>Fungi</taxon>
        <taxon>Dikarya</taxon>
        <taxon>Ascomycota</taxon>
        <taxon>Pezizomycotina</taxon>
        <taxon>Sordariomycetes</taxon>
        <taxon>Hypocreomycetidae</taxon>
        <taxon>Hypocreales</taxon>
        <taxon>Stachybotryaceae</taxon>
        <taxon>Stachybotrys</taxon>
    </lineage>
</organism>
<accession>A0A8K0WLL7</accession>
<name>A0A8K0WLL7_9HYPO</name>
<dbReference type="SUPFAM" id="SSF46785">
    <property type="entry name" value="Winged helix' DNA-binding domain"/>
    <property type="match status" value="1"/>
</dbReference>
<evidence type="ECO:0000256" key="7">
    <source>
        <dbReference type="SAM" id="MobiDB-lite"/>
    </source>
</evidence>
<evidence type="ECO:0000256" key="2">
    <source>
        <dbReference type="ARBA" id="ARBA00004496"/>
    </source>
</evidence>
<dbReference type="PROSITE" id="PS50250">
    <property type="entry name" value="PCI"/>
    <property type="match status" value="1"/>
</dbReference>
<evidence type="ECO:0000256" key="4">
    <source>
        <dbReference type="ARBA" id="ARBA00022490"/>
    </source>
</evidence>
<keyword evidence="4" id="KW-0963">Cytoplasm</keyword>
<keyword evidence="5" id="KW-0736">Signalosome</keyword>
<dbReference type="GO" id="GO:0005737">
    <property type="term" value="C:cytoplasm"/>
    <property type="evidence" value="ECO:0007669"/>
    <property type="project" value="UniProtKB-SubCell"/>
</dbReference>
<proteinExistence type="inferred from homology"/>
<reference evidence="9" key="1">
    <citation type="journal article" date="2021" name="Nat. Commun.">
        <title>Genetic determinants of endophytism in the Arabidopsis root mycobiome.</title>
        <authorList>
            <person name="Mesny F."/>
            <person name="Miyauchi S."/>
            <person name="Thiergart T."/>
            <person name="Pickel B."/>
            <person name="Atanasova L."/>
            <person name="Karlsson M."/>
            <person name="Huettel B."/>
            <person name="Barry K.W."/>
            <person name="Haridas S."/>
            <person name="Chen C."/>
            <person name="Bauer D."/>
            <person name="Andreopoulos W."/>
            <person name="Pangilinan J."/>
            <person name="LaButti K."/>
            <person name="Riley R."/>
            <person name="Lipzen A."/>
            <person name="Clum A."/>
            <person name="Drula E."/>
            <person name="Henrissat B."/>
            <person name="Kohler A."/>
            <person name="Grigoriev I.V."/>
            <person name="Martin F.M."/>
            <person name="Hacquard S."/>
        </authorList>
    </citation>
    <scope>NUCLEOTIDE SEQUENCE</scope>
    <source>
        <strain evidence="9">MPI-CAGE-CH-0235</strain>
    </source>
</reference>
<comment type="caution">
    <text evidence="9">The sequence shown here is derived from an EMBL/GenBank/DDBJ whole genome shotgun (WGS) entry which is preliminary data.</text>
</comment>
<comment type="similarity">
    <text evidence="3">Belongs to the CSN1 family.</text>
</comment>
<evidence type="ECO:0000259" key="8">
    <source>
        <dbReference type="PROSITE" id="PS50250"/>
    </source>
</evidence>
<evidence type="ECO:0000256" key="1">
    <source>
        <dbReference type="ARBA" id="ARBA00004123"/>
    </source>
</evidence>
<dbReference type="Gene3D" id="1.25.40.570">
    <property type="match status" value="1"/>
</dbReference>
<dbReference type="OrthoDB" id="422427at2759"/>
<comment type="subcellular location">
    <subcellularLocation>
        <location evidence="2">Cytoplasm</location>
    </subcellularLocation>
    <subcellularLocation>
        <location evidence="1">Nucleus</location>
    </subcellularLocation>
</comment>
<feature type="region of interest" description="Disordered" evidence="7">
    <location>
        <begin position="430"/>
        <end position="455"/>
    </location>
</feature>
<sequence>MSLPASLSVFFAQMESQEGSIPRLDLDTYIQNYTGPTRFDRLIHIGKTCVPLAVEALKAAVTEAKKGVDIGRYREAFELIRIAAPGEPEAHRDHAWIERTDAANREETRRLDLQLKGYKNNLIKESIRMGNEDLGTHFENIGNLHEAAEAYGRMRQDVSTTKQIIDCGLHLVDVHMRRRDWGLALTNAGKITGMNSEREAYNVLYAKVVSGICQLGLENFREAAKNFLQADSGVPSSDYRQLASPNDIAIYGGLLALATFDRSELQAQVLDGQSFRTFLEHEPHIRKAISFFVNGRYSNCLSILESYRNEYLLDIYLHKRIDAIYTRIRAKCIVHYFVPFSCVTLESLNTAFGMPGYNLQEELIRMIRDGELKARIDAKNKLLVAVRPDPRLVLQRTALDIASTYEREAVERLRRINLVAAGLEMASTRKFTQNPTGASEGHLDDDLPGSQSIEV</sequence>
<feature type="domain" description="PCI" evidence="8">
    <location>
        <begin position="219"/>
        <end position="390"/>
    </location>
</feature>
<evidence type="ECO:0000313" key="10">
    <source>
        <dbReference type="Proteomes" id="UP000813444"/>
    </source>
</evidence>
<gene>
    <name evidence="9" type="ORF">B0I35DRAFT_413524</name>
</gene>
<keyword evidence="10" id="KW-1185">Reference proteome</keyword>
<dbReference type="EMBL" id="JAGPNK010000016">
    <property type="protein sequence ID" value="KAH7308182.1"/>
    <property type="molecule type" value="Genomic_DNA"/>
</dbReference>
<dbReference type="SMART" id="SM00088">
    <property type="entry name" value="PINT"/>
    <property type="match status" value="1"/>
</dbReference>
<evidence type="ECO:0000256" key="3">
    <source>
        <dbReference type="ARBA" id="ARBA00008793"/>
    </source>
</evidence>
<protein>
    <submittedName>
        <fullName evidence="9">26S proteasome subunit RPN7-domain-containing protein</fullName>
    </submittedName>
</protein>
<evidence type="ECO:0000313" key="9">
    <source>
        <dbReference type="EMBL" id="KAH7308182.1"/>
    </source>
</evidence>
<dbReference type="InterPro" id="IPR036390">
    <property type="entry name" value="WH_DNA-bd_sf"/>
</dbReference>
<dbReference type="Pfam" id="PF01399">
    <property type="entry name" value="PCI"/>
    <property type="match status" value="1"/>
</dbReference>
<dbReference type="InterPro" id="IPR019585">
    <property type="entry name" value="Rpn7/CSN1"/>
</dbReference>
<dbReference type="GO" id="GO:0000502">
    <property type="term" value="C:proteasome complex"/>
    <property type="evidence" value="ECO:0007669"/>
    <property type="project" value="UniProtKB-KW"/>
</dbReference>
<keyword evidence="6" id="KW-0539">Nucleus</keyword>
<evidence type="ECO:0000256" key="6">
    <source>
        <dbReference type="ARBA" id="ARBA00023242"/>
    </source>
</evidence>
<dbReference type="PANTHER" id="PTHR14145:SF2">
    <property type="entry name" value="COP9 SIGNALOSOME COMPLEX SUBUNIT 1"/>
    <property type="match status" value="1"/>
</dbReference>
<dbReference type="InterPro" id="IPR045135">
    <property type="entry name" value="Rpn7_N"/>
</dbReference>
<dbReference type="AlphaFoldDB" id="A0A8K0WLL7"/>